<feature type="chain" id="PRO_5045649214" evidence="1">
    <location>
        <begin position="28"/>
        <end position="49"/>
    </location>
</feature>
<dbReference type="RefSeq" id="WP_342302549.1">
    <property type="nucleotide sequence ID" value="NZ_JBCEWA010000001.1"/>
</dbReference>
<gene>
    <name evidence="2" type="ORF">AAF454_00295</name>
</gene>
<accession>A0ABU9LH05</accession>
<evidence type="ECO:0000313" key="3">
    <source>
        <dbReference type="Proteomes" id="UP001398420"/>
    </source>
</evidence>
<protein>
    <submittedName>
        <fullName evidence="2">Uncharacterized protein</fullName>
    </submittedName>
</protein>
<reference evidence="2 3" key="1">
    <citation type="submission" date="2024-04" db="EMBL/GenBank/DDBJ databases">
        <authorList>
            <person name="Wu Y.S."/>
            <person name="Zhang L."/>
        </authorList>
    </citation>
    <scope>NUCLEOTIDE SEQUENCE [LARGE SCALE GENOMIC DNA]</scope>
    <source>
        <strain evidence="2 3">KG-01</strain>
    </source>
</reference>
<dbReference type="Proteomes" id="UP001398420">
    <property type="component" value="Unassembled WGS sequence"/>
</dbReference>
<evidence type="ECO:0000256" key="1">
    <source>
        <dbReference type="SAM" id="SignalP"/>
    </source>
</evidence>
<comment type="caution">
    <text evidence="2">The sequence shown here is derived from an EMBL/GenBank/DDBJ whole genome shotgun (WGS) entry which is preliminary data.</text>
</comment>
<sequence length="49" mass="5413">MKKKISLLIVSLCLVGVAFFIAQNKTAAEPEKNGYEPESKSDLIFSILK</sequence>
<keyword evidence="1" id="KW-0732">Signal</keyword>
<proteinExistence type="predicted"/>
<feature type="signal peptide" evidence="1">
    <location>
        <begin position="1"/>
        <end position="27"/>
    </location>
</feature>
<organism evidence="2 3">
    <name type="scientific">Kurthia gibsonii</name>
    <dbReference type="NCBI Taxonomy" id="33946"/>
    <lineage>
        <taxon>Bacteria</taxon>
        <taxon>Bacillati</taxon>
        <taxon>Bacillota</taxon>
        <taxon>Bacilli</taxon>
        <taxon>Bacillales</taxon>
        <taxon>Caryophanaceae</taxon>
        <taxon>Kurthia</taxon>
    </lineage>
</organism>
<name>A0ABU9LH05_9BACL</name>
<dbReference type="EMBL" id="JBCEWA010000001">
    <property type="protein sequence ID" value="MEL5986854.1"/>
    <property type="molecule type" value="Genomic_DNA"/>
</dbReference>
<evidence type="ECO:0000313" key="2">
    <source>
        <dbReference type="EMBL" id="MEL5986854.1"/>
    </source>
</evidence>
<keyword evidence="3" id="KW-1185">Reference proteome</keyword>